<dbReference type="EMBL" id="JABBFW010000008">
    <property type="protein sequence ID" value="NML15953.1"/>
    <property type="molecule type" value="Genomic_DNA"/>
</dbReference>
<protein>
    <submittedName>
        <fullName evidence="2">DUF2868 domain-containing protein</fullName>
    </submittedName>
</protein>
<feature type="transmembrane region" description="Helical" evidence="1">
    <location>
        <begin position="87"/>
        <end position="105"/>
    </location>
</feature>
<organism evidence="2 3">
    <name type="scientific">Azohydromonas caseinilytica</name>
    <dbReference type="NCBI Taxonomy" id="2728836"/>
    <lineage>
        <taxon>Bacteria</taxon>
        <taxon>Pseudomonadati</taxon>
        <taxon>Pseudomonadota</taxon>
        <taxon>Betaproteobacteria</taxon>
        <taxon>Burkholderiales</taxon>
        <taxon>Sphaerotilaceae</taxon>
        <taxon>Azohydromonas</taxon>
    </lineage>
</organism>
<dbReference type="AlphaFoldDB" id="A0A848FCC6"/>
<keyword evidence="1" id="KW-0812">Transmembrane</keyword>
<name>A0A848FCC6_9BURK</name>
<evidence type="ECO:0000256" key="1">
    <source>
        <dbReference type="SAM" id="Phobius"/>
    </source>
</evidence>
<comment type="caution">
    <text evidence="2">The sequence shown here is derived from an EMBL/GenBank/DDBJ whole genome shotgun (WGS) entry which is preliminary data.</text>
</comment>
<accession>A0A848FCC6</accession>
<sequence>MNESEARTVLLIQALESGAEAEGRLLTPAQSREASEVVRAGLPKPGRTLKSQDWSERFLVQRAQRLLQDAAARRPALRGFIEGGGGFWPLVQALVVVAGFAAGFASDALVNPERINLLSAPLLGVVLWNWGLALLWLLSRLFLRRRRVAPRAPGWLAGLAAWPGRWRRGGFAVASRFSRAWARAAAPLWQARVRAALHLGAVAVALGLVAYIGARALPNEFSVGWESQLIKTPEGVHRLLQILFWPVTLLPGVAGVAPFTLEEVTAMHHWGQTSPALADRWLQLVTALLLVSIVLPRLLLWLIQSRRARRYTRHFPLDLTDPYFARLLAEGTGQRLRLVVWPYGLTLDAARAAALQRQAPAVLGVEAEVSAQPALAYGDAVEAVARRPAPAEGEVLECAALLSLSATPEAETHGAFLRRVAQLAPQALVLLDSGAFAARLGRGERLKERETLWNEFVRPYGFTRVQVVELGG</sequence>
<keyword evidence="3" id="KW-1185">Reference proteome</keyword>
<gene>
    <name evidence="2" type="ORF">HHL10_13315</name>
</gene>
<proteinExistence type="predicted"/>
<dbReference type="Pfam" id="PF11067">
    <property type="entry name" value="DUF2868"/>
    <property type="match status" value="1"/>
</dbReference>
<keyword evidence="1" id="KW-1133">Transmembrane helix</keyword>
<reference evidence="2 3" key="1">
    <citation type="submission" date="2020-04" db="EMBL/GenBank/DDBJ databases">
        <title>Azohydromonas sp. isolated from soil.</title>
        <authorList>
            <person name="Dahal R.H."/>
        </authorList>
    </citation>
    <scope>NUCLEOTIDE SEQUENCE [LARGE SCALE GENOMIC DNA]</scope>
    <source>
        <strain evidence="2 3">G-1-1-14</strain>
    </source>
</reference>
<feature type="transmembrane region" description="Helical" evidence="1">
    <location>
        <begin position="239"/>
        <end position="261"/>
    </location>
</feature>
<keyword evidence="1" id="KW-0472">Membrane</keyword>
<evidence type="ECO:0000313" key="2">
    <source>
        <dbReference type="EMBL" id="NML15953.1"/>
    </source>
</evidence>
<dbReference type="RefSeq" id="WP_169160862.1">
    <property type="nucleotide sequence ID" value="NZ_JABBFW010000008.1"/>
</dbReference>
<dbReference type="Proteomes" id="UP000574067">
    <property type="component" value="Unassembled WGS sequence"/>
</dbReference>
<dbReference type="InterPro" id="IPR021296">
    <property type="entry name" value="DUF2868"/>
</dbReference>
<feature type="transmembrane region" description="Helical" evidence="1">
    <location>
        <begin position="117"/>
        <end position="138"/>
    </location>
</feature>
<feature type="transmembrane region" description="Helical" evidence="1">
    <location>
        <begin position="281"/>
        <end position="303"/>
    </location>
</feature>
<evidence type="ECO:0000313" key="3">
    <source>
        <dbReference type="Proteomes" id="UP000574067"/>
    </source>
</evidence>